<evidence type="ECO:0000313" key="2">
    <source>
        <dbReference type="EMBL" id="KKL50083.1"/>
    </source>
</evidence>
<dbReference type="EMBL" id="LAZR01032728">
    <property type="protein sequence ID" value="KKL50083.1"/>
    <property type="molecule type" value="Genomic_DNA"/>
</dbReference>
<accession>A0A0F9CL66</accession>
<sequence length="149" mass="16120">MDAKRRMLMCALLLVIGLSVIGCKASTDLETGKKTYSLDPNAASKMEESAEATLAILTILGSLFPVLIPVTTAAAGIYGAYKVIKPKLEDAKEEADMYYAATDSIVSAMEKFKKTNPEQWEAVGSFLSHKIGPNTENVIRALRGLHPKD</sequence>
<gene>
    <name evidence="2" type="ORF">LCGC14_2309050</name>
</gene>
<protein>
    <recommendedName>
        <fullName evidence="3">Lipoprotein</fullName>
    </recommendedName>
</protein>
<proteinExistence type="predicted"/>
<keyword evidence="1" id="KW-1133">Transmembrane helix</keyword>
<organism evidence="2">
    <name type="scientific">marine sediment metagenome</name>
    <dbReference type="NCBI Taxonomy" id="412755"/>
    <lineage>
        <taxon>unclassified sequences</taxon>
        <taxon>metagenomes</taxon>
        <taxon>ecological metagenomes</taxon>
    </lineage>
</organism>
<keyword evidence="1" id="KW-0812">Transmembrane</keyword>
<feature type="transmembrane region" description="Helical" evidence="1">
    <location>
        <begin position="54"/>
        <end position="78"/>
    </location>
</feature>
<dbReference type="AlphaFoldDB" id="A0A0F9CL66"/>
<evidence type="ECO:0008006" key="3">
    <source>
        <dbReference type="Google" id="ProtNLM"/>
    </source>
</evidence>
<keyword evidence="1" id="KW-0472">Membrane</keyword>
<comment type="caution">
    <text evidence="2">The sequence shown here is derived from an EMBL/GenBank/DDBJ whole genome shotgun (WGS) entry which is preliminary data.</text>
</comment>
<evidence type="ECO:0000256" key="1">
    <source>
        <dbReference type="SAM" id="Phobius"/>
    </source>
</evidence>
<reference evidence="2" key="1">
    <citation type="journal article" date="2015" name="Nature">
        <title>Complex archaea that bridge the gap between prokaryotes and eukaryotes.</title>
        <authorList>
            <person name="Spang A."/>
            <person name="Saw J.H."/>
            <person name="Jorgensen S.L."/>
            <person name="Zaremba-Niedzwiedzka K."/>
            <person name="Martijn J."/>
            <person name="Lind A.E."/>
            <person name="van Eijk R."/>
            <person name="Schleper C."/>
            <person name="Guy L."/>
            <person name="Ettema T.J."/>
        </authorList>
    </citation>
    <scope>NUCLEOTIDE SEQUENCE</scope>
</reference>
<dbReference type="PROSITE" id="PS51257">
    <property type="entry name" value="PROKAR_LIPOPROTEIN"/>
    <property type="match status" value="1"/>
</dbReference>
<name>A0A0F9CL66_9ZZZZ</name>